<evidence type="ECO:0000256" key="1">
    <source>
        <dbReference type="SAM" id="SignalP"/>
    </source>
</evidence>
<keyword evidence="3" id="KW-1185">Reference proteome</keyword>
<dbReference type="Pfam" id="PF13583">
    <property type="entry name" value="Reprolysin_4"/>
    <property type="match status" value="1"/>
</dbReference>
<protein>
    <submittedName>
        <fullName evidence="2">M12 family metallo-peptidase</fullName>
    </submittedName>
</protein>
<dbReference type="EMBL" id="JANFQO010000004">
    <property type="protein sequence ID" value="MCQ4164304.1"/>
    <property type="molecule type" value="Genomic_DNA"/>
</dbReference>
<name>A0ABT1QPU6_9GAMM</name>
<accession>A0ABT1QPU6</accession>
<organism evidence="2 3">
    <name type="scientific">Tahibacter harae</name>
    <dbReference type="NCBI Taxonomy" id="2963937"/>
    <lineage>
        <taxon>Bacteria</taxon>
        <taxon>Pseudomonadati</taxon>
        <taxon>Pseudomonadota</taxon>
        <taxon>Gammaproteobacteria</taxon>
        <taxon>Lysobacterales</taxon>
        <taxon>Rhodanobacteraceae</taxon>
        <taxon>Tahibacter</taxon>
    </lineage>
</organism>
<gene>
    <name evidence="2" type="ORF">NM961_06220</name>
</gene>
<dbReference type="Gene3D" id="3.40.390.10">
    <property type="entry name" value="Collagenase (Catalytic Domain)"/>
    <property type="match status" value="1"/>
</dbReference>
<dbReference type="RefSeq" id="WP_255913048.1">
    <property type="nucleotide sequence ID" value="NZ_JANFQO010000004.1"/>
</dbReference>
<dbReference type="InterPro" id="IPR024079">
    <property type="entry name" value="MetalloPept_cat_dom_sf"/>
</dbReference>
<proteinExistence type="predicted"/>
<dbReference type="SUPFAM" id="SSF55486">
    <property type="entry name" value="Metalloproteases ('zincins'), catalytic domain"/>
    <property type="match status" value="1"/>
</dbReference>
<evidence type="ECO:0000313" key="2">
    <source>
        <dbReference type="EMBL" id="MCQ4164304.1"/>
    </source>
</evidence>
<evidence type="ECO:0000313" key="3">
    <source>
        <dbReference type="Proteomes" id="UP001165498"/>
    </source>
</evidence>
<dbReference type="Proteomes" id="UP001165498">
    <property type="component" value="Unassembled WGS sequence"/>
</dbReference>
<sequence>MSHYPTLGRTVAGLMLLAAAGGAAAAGLWSEANAPLRLDGNGPQPANYRSLLLDVPAVTAALDEAVASGTPFPLPRPDGSYAAFVLEDSGTLSPELAAKFPELRSLRGRDADGNRLRLDMSVLGLQALVFDQDGSWVVQPGTLGLGPDYLAFRRSDAAASGRFRCDVHGRDETPGEHVRNSPQPNTVTGANRRVLRIAVAATGEYTAFFGGTVNAGQAAIAAAVNRVNEVYGNEFSVTLQLVANNNLVVYTNSGTDPYTNNSGSTMLGQNQTNLDSVIGNANYDLGHVFSTGGGGVATLNSVCSNSTKARGVTGSGAPTGDPFWIDYVAHEMGHQFGGSHTFNSETSSCGGGNRSGGAAYETGSGSTIQAYAGICGSDDLQPNSDPYFHAKSLEQMQARLDAVPSCGSSTPNPSSAPVIPAMTTSYAIPARTPFRLIGPVATDADGDSLSYAWEEYDLGVSTPINVDNGSSPIIRSFNPTASRQRMVPRLSALLSNANLPGEILPQVDRTALRFRLTVRDNHAGGGRSSSADMPAIRVVGSSGPFQVTTPNTALNWAAGIPHTVTWDVANTTAAPISCASVAIDISSDGGASWAAVLRSATPNDGSENVVIPGALTGSQARIRVRCPDNIFFDISNVNFSVSASNDGIFYDSFETR</sequence>
<keyword evidence="1" id="KW-0732">Signal</keyword>
<reference evidence="2" key="1">
    <citation type="submission" date="2022-07" db="EMBL/GenBank/DDBJ databases">
        <title>Tahibacter sp., a new gammaproteobacterium isolated from the silt sample collected at pig farm.</title>
        <authorList>
            <person name="Chen H."/>
        </authorList>
    </citation>
    <scope>NUCLEOTIDE SEQUENCE</scope>
    <source>
        <strain evidence="2">P2K</strain>
    </source>
</reference>
<feature type="chain" id="PRO_5045681056" evidence="1">
    <location>
        <begin position="26"/>
        <end position="656"/>
    </location>
</feature>
<feature type="signal peptide" evidence="1">
    <location>
        <begin position="1"/>
        <end position="25"/>
    </location>
</feature>
<comment type="caution">
    <text evidence="2">The sequence shown here is derived from an EMBL/GenBank/DDBJ whole genome shotgun (WGS) entry which is preliminary data.</text>
</comment>